<dbReference type="Gene3D" id="3.90.550.10">
    <property type="entry name" value="Spore Coat Polysaccharide Biosynthesis Protein SpsA, Chain A"/>
    <property type="match status" value="1"/>
</dbReference>
<keyword evidence="6" id="KW-0328">Glycosyltransferase</keyword>
<keyword evidence="12" id="KW-1185">Reference proteome</keyword>
<keyword evidence="8" id="KW-0812">Transmembrane</keyword>
<evidence type="ECO:0000256" key="7">
    <source>
        <dbReference type="ARBA" id="ARBA00022679"/>
    </source>
</evidence>
<evidence type="ECO:0000256" key="9">
    <source>
        <dbReference type="ARBA" id="ARBA00022989"/>
    </source>
</evidence>
<evidence type="ECO:0000256" key="1">
    <source>
        <dbReference type="ARBA" id="ARBA00004141"/>
    </source>
</evidence>
<keyword evidence="10" id="KW-0472">Membrane</keyword>
<organism evidence="11 12">
    <name type="scientific">Zingiber officinale</name>
    <name type="common">Ginger</name>
    <name type="synonym">Amomum zingiber</name>
    <dbReference type="NCBI Taxonomy" id="94328"/>
    <lineage>
        <taxon>Eukaryota</taxon>
        <taxon>Viridiplantae</taxon>
        <taxon>Streptophyta</taxon>
        <taxon>Embryophyta</taxon>
        <taxon>Tracheophyta</taxon>
        <taxon>Spermatophyta</taxon>
        <taxon>Magnoliopsida</taxon>
        <taxon>Liliopsida</taxon>
        <taxon>Zingiberales</taxon>
        <taxon>Zingiberaceae</taxon>
        <taxon>Zingiber</taxon>
    </lineage>
</organism>
<dbReference type="GO" id="GO:0008120">
    <property type="term" value="F:ceramide glucosyltransferase activity"/>
    <property type="evidence" value="ECO:0007669"/>
    <property type="project" value="UniProtKB-EC"/>
</dbReference>
<comment type="pathway">
    <text evidence="3">Sphingolipid metabolism.</text>
</comment>
<dbReference type="PANTHER" id="PTHR12726">
    <property type="entry name" value="CERAMIDE GLUCOSYLTRANSFERASE"/>
    <property type="match status" value="1"/>
</dbReference>
<protein>
    <recommendedName>
        <fullName evidence="5">ceramide glucosyltransferase</fullName>
        <ecNumber evidence="5">2.4.1.80</ecNumber>
    </recommendedName>
</protein>
<evidence type="ECO:0000256" key="10">
    <source>
        <dbReference type="ARBA" id="ARBA00023136"/>
    </source>
</evidence>
<dbReference type="EC" id="2.4.1.80" evidence="5"/>
<evidence type="ECO:0000256" key="6">
    <source>
        <dbReference type="ARBA" id="ARBA00022676"/>
    </source>
</evidence>
<evidence type="ECO:0000256" key="3">
    <source>
        <dbReference type="ARBA" id="ARBA00004991"/>
    </source>
</evidence>
<dbReference type="AlphaFoldDB" id="A0A8J5KDY8"/>
<dbReference type="UniPathway" id="UPA00222"/>
<gene>
    <name evidence="11" type="ORF">ZIOFF_066556</name>
</gene>
<dbReference type="EMBL" id="JACMSC010000018">
    <property type="protein sequence ID" value="KAG6477303.1"/>
    <property type="molecule type" value="Genomic_DNA"/>
</dbReference>
<reference evidence="11 12" key="1">
    <citation type="submission" date="2020-08" db="EMBL/GenBank/DDBJ databases">
        <title>Plant Genome Project.</title>
        <authorList>
            <person name="Zhang R.-G."/>
        </authorList>
    </citation>
    <scope>NUCLEOTIDE SEQUENCE [LARGE SCALE GENOMIC DNA]</scope>
    <source>
        <tissue evidence="11">Rhizome</tissue>
    </source>
</reference>
<comment type="caution">
    <text evidence="11">The sequence shown here is derived from an EMBL/GenBank/DDBJ whole genome shotgun (WGS) entry which is preliminary data.</text>
</comment>
<comment type="subcellular location">
    <subcellularLocation>
        <location evidence="1">Membrane</location>
        <topology evidence="1">Multi-pass membrane protein</topology>
    </subcellularLocation>
</comment>
<sequence>MDRKEWGGYPWGPTRFFYPSPFLLSFFLPFCFRKRRRSGRSGRECLDLLFACGVDSADVRDRASCLRTCTDAGRQRNGGDGHTGRALGRGEQSLLQPLCHLHPDPGGHIWQIRPGCVICLTLALGWGFAAHARNRAICRMKRTITNGNGFAFLCEDINDLEHSAQVKLPRVSVIMPLKGFGEHNLQNWRSQITSLYGGPLEFLFIVESTDDPAYHAVSTLISEFQFVTVEDTEWLVSFVVLIVEPKIGVERMHRESKYVLFLDDDVRLHPGSIGALTAEMEKHPEIFIQTGYPLDLPSGSLGSYCIYEYHMGLLRHKDATTQGYSTQKEEQLVLAIEKETPLLARKEWRLRLELAGDTRGRSRRHTREKQRRKEWRRRLVLVGDVRGSGFIEAEEQILIAEAGVGVNGHHGGSGRREREKRDRYSFNHVACVPCSMGFATGGKTFFLWGGCMMMHAEDFRKDLYGIVSGLRDGGYSDDMTLAAIAGNVAHFSPDDEGDEEDARRLERLLPEVAVWLTRGEEDKKKK</sequence>
<dbReference type="InterPro" id="IPR025993">
    <property type="entry name" value="Ceramide_glucosylTrfase"/>
</dbReference>
<proteinExistence type="inferred from homology"/>
<evidence type="ECO:0000256" key="4">
    <source>
        <dbReference type="ARBA" id="ARBA00006739"/>
    </source>
</evidence>
<keyword evidence="9" id="KW-1133">Transmembrane helix</keyword>
<dbReference type="Proteomes" id="UP000734854">
    <property type="component" value="Unassembled WGS sequence"/>
</dbReference>
<name>A0A8J5KDY8_ZINOF</name>
<dbReference type="SUPFAM" id="SSF53448">
    <property type="entry name" value="Nucleotide-diphospho-sugar transferases"/>
    <property type="match status" value="1"/>
</dbReference>
<keyword evidence="7" id="KW-0808">Transferase</keyword>
<evidence type="ECO:0000313" key="12">
    <source>
        <dbReference type="Proteomes" id="UP000734854"/>
    </source>
</evidence>
<evidence type="ECO:0000256" key="8">
    <source>
        <dbReference type="ARBA" id="ARBA00022692"/>
    </source>
</evidence>
<dbReference type="InterPro" id="IPR029044">
    <property type="entry name" value="Nucleotide-diphossugar_trans"/>
</dbReference>
<dbReference type="GO" id="GO:0016020">
    <property type="term" value="C:membrane"/>
    <property type="evidence" value="ECO:0007669"/>
    <property type="project" value="UniProtKB-SubCell"/>
</dbReference>
<evidence type="ECO:0000256" key="5">
    <source>
        <dbReference type="ARBA" id="ARBA00012699"/>
    </source>
</evidence>
<accession>A0A8J5KDY8</accession>
<dbReference type="PANTHER" id="PTHR12726:SF0">
    <property type="entry name" value="CERAMIDE GLUCOSYLTRANSFERASE"/>
    <property type="match status" value="1"/>
</dbReference>
<evidence type="ECO:0000256" key="2">
    <source>
        <dbReference type="ARBA" id="ARBA00004760"/>
    </source>
</evidence>
<evidence type="ECO:0000313" key="11">
    <source>
        <dbReference type="EMBL" id="KAG6477303.1"/>
    </source>
</evidence>
<comment type="similarity">
    <text evidence="4">Belongs to the glycosyltransferase 2 family.</text>
</comment>
<comment type="pathway">
    <text evidence="2">Lipid metabolism; sphingolipid metabolism.</text>
</comment>
<dbReference type="GO" id="GO:0006679">
    <property type="term" value="P:glucosylceramide biosynthetic process"/>
    <property type="evidence" value="ECO:0007669"/>
    <property type="project" value="TreeGrafter"/>
</dbReference>